<evidence type="ECO:0000256" key="1">
    <source>
        <dbReference type="SAM" id="Phobius"/>
    </source>
</evidence>
<reference evidence="3" key="1">
    <citation type="journal article" date="2014" name="Int. J. Syst. Evol. Microbiol.">
        <title>Complete genome sequence of Corynebacterium casei LMG S-19264T (=DSM 44701T), isolated from a smear-ripened cheese.</title>
        <authorList>
            <consortium name="US DOE Joint Genome Institute (JGI-PGF)"/>
            <person name="Walter F."/>
            <person name="Albersmeier A."/>
            <person name="Kalinowski J."/>
            <person name="Ruckert C."/>
        </authorList>
    </citation>
    <scope>NUCLEOTIDE SEQUENCE</scope>
    <source>
        <strain evidence="3">JCM 12289</strain>
    </source>
</reference>
<feature type="transmembrane region" description="Helical" evidence="1">
    <location>
        <begin position="82"/>
        <end position="102"/>
    </location>
</feature>
<feature type="transmembrane region" description="Helical" evidence="1">
    <location>
        <begin position="155"/>
        <end position="178"/>
    </location>
</feature>
<feature type="transmembrane region" description="Helical" evidence="1">
    <location>
        <begin position="42"/>
        <end position="62"/>
    </location>
</feature>
<feature type="domain" description="DUF8056" evidence="2">
    <location>
        <begin position="17"/>
        <end position="183"/>
    </location>
</feature>
<accession>A0AAV3SKL6</accession>
<reference evidence="3" key="3">
    <citation type="submission" date="2023-12" db="EMBL/GenBank/DDBJ databases">
        <authorList>
            <person name="Sun Q."/>
            <person name="Inoue M."/>
        </authorList>
    </citation>
    <scope>NUCLEOTIDE SEQUENCE</scope>
    <source>
        <strain evidence="3">JCM 12289</strain>
    </source>
</reference>
<proteinExistence type="predicted"/>
<dbReference type="GeneID" id="71760447"/>
<dbReference type="Pfam" id="PF26243">
    <property type="entry name" value="DUF8056"/>
    <property type="match status" value="1"/>
</dbReference>
<dbReference type="InterPro" id="IPR058369">
    <property type="entry name" value="DUF8056"/>
</dbReference>
<dbReference type="RefSeq" id="WP_244703034.1">
    <property type="nucleotide sequence ID" value="NZ_BAAADN010000089.1"/>
</dbReference>
<gene>
    <name evidence="3" type="ORF">GCM10008985_36110</name>
    <name evidence="4" type="ORF">MUK72_01325</name>
</gene>
<evidence type="ECO:0000313" key="6">
    <source>
        <dbReference type="Proteomes" id="UP001500962"/>
    </source>
</evidence>
<evidence type="ECO:0000313" key="5">
    <source>
        <dbReference type="Proteomes" id="UP000830542"/>
    </source>
</evidence>
<dbReference type="EMBL" id="BAAADN010000089">
    <property type="protein sequence ID" value="GAA0476583.1"/>
    <property type="molecule type" value="Genomic_DNA"/>
</dbReference>
<dbReference type="Proteomes" id="UP000830542">
    <property type="component" value="Chromosome"/>
</dbReference>
<keyword evidence="1" id="KW-0472">Membrane</keyword>
<sequence length="183" mass="19434">MAEANVEEPGGASEPDEEAYSGLFGAIPYAFGSSRSWLFKSYVVIGGLVALLVAILMTLSLVTLVSRTATAGGGSLTLSRAFFVLVGLFIVGPLLAPILFVARRHRRVGDKKRYDTSLAVAGYLFFVALYIGLVITIPAGEREAVGGSLAGVVEFLYALPQLWGLVPPVCAAVGIYLVHRLMR</sequence>
<dbReference type="KEGG" id="hdo:MUK72_01325"/>
<evidence type="ECO:0000313" key="3">
    <source>
        <dbReference type="EMBL" id="GAA0476583.1"/>
    </source>
</evidence>
<evidence type="ECO:0000259" key="2">
    <source>
        <dbReference type="Pfam" id="PF26243"/>
    </source>
</evidence>
<protein>
    <recommendedName>
        <fullName evidence="2">DUF8056 domain-containing protein</fullName>
    </recommendedName>
</protein>
<keyword evidence="1" id="KW-1133">Transmembrane helix</keyword>
<evidence type="ECO:0000313" key="4">
    <source>
        <dbReference type="EMBL" id="UOO95366.1"/>
    </source>
</evidence>
<name>A0AAV3SKL6_HALDO</name>
<reference evidence="4" key="2">
    <citation type="submission" date="2022-04" db="EMBL/GenBank/DDBJ databases">
        <title>Sequencing and genomic assembly of Halococcus dombrowskii.</title>
        <authorList>
            <person name="Lim S.W."/>
            <person name="MacLea K.S."/>
        </authorList>
    </citation>
    <scope>NUCLEOTIDE SEQUENCE</scope>
    <source>
        <strain evidence="4">H4</strain>
    </source>
</reference>
<keyword evidence="1" id="KW-0812">Transmembrane</keyword>
<keyword evidence="5" id="KW-1185">Reference proteome</keyword>
<dbReference type="EMBL" id="CP095005">
    <property type="protein sequence ID" value="UOO95366.1"/>
    <property type="molecule type" value="Genomic_DNA"/>
</dbReference>
<dbReference type="AlphaFoldDB" id="A0AAV3SKL6"/>
<dbReference type="Proteomes" id="UP001500962">
    <property type="component" value="Unassembled WGS sequence"/>
</dbReference>
<feature type="transmembrane region" description="Helical" evidence="1">
    <location>
        <begin position="114"/>
        <end position="135"/>
    </location>
</feature>
<organism evidence="3 6">
    <name type="scientific">Halococcus dombrowskii</name>
    <dbReference type="NCBI Taxonomy" id="179637"/>
    <lineage>
        <taxon>Archaea</taxon>
        <taxon>Methanobacteriati</taxon>
        <taxon>Methanobacteriota</taxon>
        <taxon>Stenosarchaea group</taxon>
        <taxon>Halobacteria</taxon>
        <taxon>Halobacteriales</taxon>
        <taxon>Halococcaceae</taxon>
        <taxon>Halococcus</taxon>
    </lineage>
</organism>